<dbReference type="PANTHER" id="PTHR43297">
    <property type="entry name" value="OLIGOPEPTIDE TRANSPORT ATP-BINDING PROTEIN APPD"/>
    <property type="match status" value="1"/>
</dbReference>
<keyword evidence="8" id="KW-0406">Ion transport</keyword>
<evidence type="ECO:0000256" key="1">
    <source>
        <dbReference type="ARBA" id="ARBA00004417"/>
    </source>
</evidence>
<dbReference type="SMART" id="SM00382">
    <property type="entry name" value="AAA"/>
    <property type="match status" value="2"/>
</dbReference>
<reference evidence="15 16" key="1">
    <citation type="submission" date="2019-07" db="EMBL/GenBank/DDBJ databases">
        <title>Insights of Desulfuromonas acetexigens electromicrobiology.</title>
        <authorList>
            <person name="Katuri K."/>
            <person name="Sapireddy V."/>
            <person name="Shaw D.R."/>
            <person name="Saikaly P."/>
        </authorList>
    </citation>
    <scope>NUCLEOTIDE SEQUENCE [LARGE SCALE GENOMIC DNA]</scope>
    <source>
        <strain evidence="15 16">2873</strain>
    </source>
</reference>
<evidence type="ECO:0000256" key="3">
    <source>
        <dbReference type="ARBA" id="ARBA00022448"/>
    </source>
</evidence>
<keyword evidence="16" id="KW-1185">Reference proteome</keyword>
<keyword evidence="9" id="KW-0472">Membrane</keyword>
<feature type="domain" description="ABC transporter" evidence="14">
    <location>
        <begin position="2"/>
        <end position="248"/>
    </location>
</feature>
<evidence type="ECO:0000256" key="13">
    <source>
        <dbReference type="ARBA" id="ARBA00048610"/>
    </source>
</evidence>
<dbReference type="GO" id="GO:0016887">
    <property type="term" value="F:ATP hydrolysis activity"/>
    <property type="evidence" value="ECO:0007669"/>
    <property type="project" value="InterPro"/>
</dbReference>
<organism evidence="15 16">
    <name type="scientific">Trichloromonas acetexigens</name>
    <dbReference type="NCBI Taxonomy" id="38815"/>
    <lineage>
        <taxon>Bacteria</taxon>
        <taxon>Pseudomonadati</taxon>
        <taxon>Thermodesulfobacteriota</taxon>
        <taxon>Desulfuromonadia</taxon>
        <taxon>Desulfuromonadales</taxon>
        <taxon>Trichloromonadaceae</taxon>
        <taxon>Trichloromonas</taxon>
    </lineage>
</organism>
<proteinExistence type="inferred from homology"/>
<dbReference type="PANTHER" id="PTHR43297:SF13">
    <property type="entry name" value="NICKEL ABC TRANSPORTER, ATP-BINDING PROTEIN"/>
    <property type="match status" value="1"/>
</dbReference>
<evidence type="ECO:0000256" key="6">
    <source>
        <dbReference type="ARBA" id="ARBA00022840"/>
    </source>
</evidence>
<dbReference type="CDD" id="cd03257">
    <property type="entry name" value="ABC_NikE_OppD_transporters"/>
    <property type="match status" value="2"/>
</dbReference>
<dbReference type="AlphaFoldDB" id="A0A550JBN3"/>
<keyword evidence="6 15" id="KW-0067">ATP-binding</keyword>
<gene>
    <name evidence="15" type="ORF">FL622_11145</name>
</gene>
<evidence type="ECO:0000256" key="9">
    <source>
        <dbReference type="ARBA" id="ARBA00023136"/>
    </source>
</evidence>
<keyword evidence="7" id="KW-1278">Translocase</keyword>
<dbReference type="PROSITE" id="PS00211">
    <property type="entry name" value="ABC_TRANSPORTER_1"/>
    <property type="match status" value="1"/>
</dbReference>
<comment type="subcellular location">
    <subcellularLocation>
        <location evidence="1">Cell inner membrane</location>
        <topology evidence="1">Peripheral membrane protein</topology>
    </subcellularLocation>
</comment>
<evidence type="ECO:0000259" key="14">
    <source>
        <dbReference type="PROSITE" id="PS50893"/>
    </source>
</evidence>
<dbReference type="OrthoDB" id="9809450at2"/>
<accession>A0A550JBN3</accession>
<evidence type="ECO:0000256" key="5">
    <source>
        <dbReference type="ARBA" id="ARBA00022741"/>
    </source>
</evidence>
<protein>
    <recommendedName>
        <fullName evidence="12">Nickel import system ATP-binding protein NikD</fullName>
        <ecNumber evidence="11">7.2.2.11</ecNumber>
    </recommendedName>
</protein>
<comment type="caution">
    <text evidence="15">The sequence shown here is derived from an EMBL/GenBank/DDBJ whole genome shotgun (WGS) entry which is preliminary data.</text>
</comment>
<keyword evidence="4" id="KW-1003">Cell membrane</keyword>
<feature type="domain" description="ABC transporter" evidence="14">
    <location>
        <begin position="341"/>
        <end position="583"/>
    </location>
</feature>
<comment type="catalytic activity">
    <reaction evidence="13">
        <text>Ni(2+)(out) + ATP + H2O = Ni(2+)(in) + ADP + phosphate + H(+)</text>
        <dbReference type="Rhea" id="RHEA:15557"/>
        <dbReference type="ChEBI" id="CHEBI:15377"/>
        <dbReference type="ChEBI" id="CHEBI:15378"/>
        <dbReference type="ChEBI" id="CHEBI:30616"/>
        <dbReference type="ChEBI" id="CHEBI:43474"/>
        <dbReference type="ChEBI" id="CHEBI:49786"/>
        <dbReference type="ChEBI" id="CHEBI:456216"/>
        <dbReference type="EC" id="7.2.2.11"/>
    </reaction>
    <physiologicalReaction direction="left-to-right" evidence="13">
        <dbReference type="Rhea" id="RHEA:15558"/>
    </physiologicalReaction>
</comment>
<evidence type="ECO:0000256" key="8">
    <source>
        <dbReference type="ARBA" id="ARBA00023065"/>
    </source>
</evidence>
<evidence type="ECO:0000313" key="16">
    <source>
        <dbReference type="Proteomes" id="UP000317155"/>
    </source>
</evidence>
<evidence type="ECO:0000256" key="12">
    <source>
        <dbReference type="ARBA" id="ARBA00044143"/>
    </source>
</evidence>
<evidence type="ECO:0000256" key="4">
    <source>
        <dbReference type="ARBA" id="ARBA00022475"/>
    </source>
</evidence>
<keyword evidence="5" id="KW-0547">Nucleotide-binding</keyword>
<dbReference type="GO" id="GO:0005524">
    <property type="term" value="F:ATP binding"/>
    <property type="evidence" value="ECO:0007669"/>
    <property type="project" value="UniProtKB-KW"/>
</dbReference>
<comment type="subunit">
    <text evidence="10">The complex is composed of two ATP-binding proteins (NikD and NikE), two transmembrane proteins (NikB and NikC) and a solute-binding protein (NikA).</text>
</comment>
<evidence type="ECO:0000256" key="7">
    <source>
        <dbReference type="ARBA" id="ARBA00022967"/>
    </source>
</evidence>
<dbReference type="RefSeq" id="WP_092058281.1">
    <property type="nucleotide sequence ID" value="NZ_FOJJ01000039.1"/>
</dbReference>
<evidence type="ECO:0000256" key="11">
    <source>
        <dbReference type="ARBA" id="ARBA00039098"/>
    </source>
</evidence>
<dbReference type="InterPro" id="IPR050388">
    <property type="entry name" value="ABC_Ni/Peptide_Import"/>
</dbReference>
<dbReference type="Pfam" id="PF08352">
    <property type="entry name" value="oligo_HPY"/>
    <property type="match status" value="3"/>
</dbReference>
<dbReference type="Gene3D" id="3.40.50.300">
    <property type="entry name" value="P-loop containing nucleotide triphosphate hydrolases"/>
    <property type="match status" value="2"/>
</dbReference>
<evidence type="ECO:0000256" key="10">
    <source>
        <dbReference type="ARBA" id="ARBA00038669"/>
    </source>
</evidence>
<evidence type="ECO:0000313" key="15">
    <source>
        <dbReference type="EMBL" id="TRO80634.1"/>
    </source>
</evidence>
<dbReference type="Proteomes" id="UP000317155">
    <property type="component" value="Unassembled WGS sequence"/>
</dbReference>
<dbReference type="InterPro" id="IPR013563">
    <property type="entry name" value="Oligopep_ABC_C"/>
</dbReference>
<keyword evidence="3" id="KW-0813">Transport</keyword>
<dbReference type="Pfam" id="PF00005">
    <property type="entry name" value="ABC_tran"/>
    <property type="match status" value="2"/>
</dbReference>
<sequence>MLECSQLQVRYREGEHDLLALDRVDLRLEPGRVLALVGESGSGKTTLARSLLGLTDKNARIDGVVRLDGEELTGFSEGAWNRVRWARIAMVGQNGAAALNPVLSIGAQVAEPLIEHRGLGSGAALAQAEMALTAMGLDPAAARRYPHELSGGQIQRALLAMALILDPQVLILDEPTAALDPPARQFVGEVIRDQRRRGKAILLISHDLDSCRRLADRVAVLYLGRILEELPARDLFANPCHPYTRALVRSYPRIDGVRDLGGMRGDAFYRMVHAHDRLAADHVHTMGSGDPGENGHAPERGCLFAPRCTQAEAACREEEPELCSVGGHRLRCRRGGIVNLLELHQVEKAYAGVTALAPVDLRLRQGEVFGLVGETGSGKSTLAMIAAGALRPDGGRRDFSGRDLEDWLRRDRLSLARRIGIVQQHPALAVSPRFDVFGIVAEPLRIQGQTDSADVLRERVTRALVEVHLPTAPEFLRRLPHQLNQGALQRLCIARALITEPLLLIADEPTSALDPSVQAKILKLLLDLQIEKGLTLLLVTHDLGLARKVCDRIGVMHAGRLVEVGNAAQVLQRPAHPYTRELLNASYELGDFDECY</sequence>
<dbReference type="InterPro" id="IPR027417">
    <property type="entry name" value="P-loop_NTPase"/>
</dbReference>
<dbReference type="EC" id="7.2.2.11" evidence="11"/>
<dbReference type="GO" id="GO:0005886">
    <property type="term" value="C:plasma membrane"/>
    <property type="evidence" value="ECO:0007669"/>
    <property type="project" value="UniProtKB-SubCell"/>
</dbReference>
<dbReference type="EMBL" id="VJVV01000007">
    <property type="protein sequence ID" value="TRO80634.1"/>
    <property type="molecule type" value="Genomic_DNA"/>
</dbReference>
<dbReference type="GO" id="GO:0015413">
    <property type="term" value="F:ABC-type nickel transporter activity"/>
    <property type="evidence" value="ECO:0007669"/>
    <property type="project" value="UniProtKB-EC"/>
</dbReference>
<dbReference type="InterPro" id="IPR017871">
    <property type="entry name" value="ABC_transporter-like_CS"/>
</dbReference>
<dbReference type="InterPro" id="IPR003439">
    <property type="entry name" value="ABC_transporter-like_ATP-bd"/>
</dbReference>
<name>A0A550JBN3_9BACT</name>
<dbReference type="PROSITE" id="PS50893">
    <property type="entry name" value="ABC_TRANSPORTER_2"/>
    <property type="match status" value="2"/>
</dbReference>
<dbReference type="InterPro" id="IPR003593">
    <property type="entry name" value="AAA+_ATPase"/>
</dbReference>
<dbReference type="SUPFAM" id="SSF52540">
    <property type="entry name" value="P-loop containing nucleoside triphosphate hydrolases"/>
    <property type="match status" value="2"/>
</dbReference>
<comment type="similarity">
    <text evidence="2">Belongs to the ABC transporter superfamily.</text>
</comment>
<evidence type="ECO:0000256" key="2">
    <source>
        <dbReference type="ARBA" id="ARBA00005417"/>
    </source>
</evidence>
<dbReference type="GO" id="GO:0015833">
    <property type="term" value="P:peptide transport"/>
    <property type="evidence" value="ECO:0007669"/>
    <property type="project" value="InterPro"/>
</dbReference>